<evidence type="ECO:0000313" key="3">
    <source>
        <dbReference type="Proteomes" id="UP000199527"/>
    </source>
</evidence>
<name>A0A1G8VRL8_9GAMM</name>
<dbReference type="OrthoDB" id="6638271at2"/>
<proteinExistence type="predicted"/>
<keyword evidence="1" id="KW-0472">Membrane</keyword>
<dbReference type="Proteomes" id="UP000199527">
    <property type="component" value="Unassembled WGS sequence"/>
</dbReference>
<dbReference type="EMBL" id="FNEM01000011">
    <property type="protein sequence ID" value="SDJ67830.1"/>
    <property type="molecule type" value="Genomic_DNA"/>
</dbReference>
<evidence type="ECO:0000313" key="2">
    <source>
        <dbReference type="EMBL" id="SDJ67830.1"/>
    </source>
</evidence>
<organism evidence="2 3">
    <name type="scientific">Ferrimonas sediminum</name>
    <dbReference type="NCBI Taxonomy" id="718193"/>
    <lineage>
        <taxon>Bacteria</taxon>
        <taxon>Pseudomonadati</taxon>
        <taxon>Pseudomonadota</taxon>
        <taxon>Gammaproteobacteria</taxon>
        <taxon>Alteromonadales</taxon>
        <taxon>Ferrimonadaceae</taxon>
        <taxon>Ferrimonas</taxon>
    </lineage>
</organism>
<keyword evidence="1" id="KW-0812">Transmembrane</keyword>
<keyword evidence="3" id="KW-1185">Reference proteome</keyword>
<dbReference type="AlphaFoldDB" id="A0A1G8VRL8"/>
<sequence>MSHNKQVTANIRKIKEQVEQASGQQDLVELINEIKGHPGPLDYDDRLFHAIKWAMVYICTIGLFQNYVFYGYYSGDLGYLLAEVLRNSSYLAPALFGIWVGQQCEKRNKRLPLPRFLARPWLRIGLIALGCVAVTAPFELWHQGYWFCVGNLIFLASGGGRLQPPELVTLGLAIVIAGLWFWLRKRQFWRDPVSDRIHLRDRLFNNGLTPVTIDKEAKAKELERQFREFDRGNYRREIMEMYQGHHQGDIHSFDFQVYKFHYVDKRTETYTDSEGKTKTRTTYDHYYRHGLLLQFPYAKSIAIDGDRRISYRGEKYTTASNEFNRHFRVRAKQEMTAARLLTPAVVELLSEFGRNHKRPIIEVNGSGYTCIAFDDRDLLTLKRQFGLDKPDAFAEEIAAHAELKKLTAIKTLVHHLMRLSDNNFA</sequence>
<feature type="transmembrane region" description="Helical" evidence="1">
    <location>
        <begin position="167"/>
        <end position="183"/>
    </location>
</feature>
<feature type="transmembrane region" description="Helical" evidence="1">
    <location>
        <begin position="54"/>
        <end position="73"/>
    </location>
</feature>
<evidence type="ECO:0000256" key="1">
    <source>
        <dbReference type="SAM" id="Phobius"/>
    </source>
</evidence>
<dbReference type="RefSeq" id="WP_090366087.1">
    <property type="nucleotide sequence ID" value="NZ_FNEM01000011.1"/>
</dbReference>
<gene>
    <name evidence="2" type="ORF">SAMN04488540_111120</name>
</gene>
<keyword evidence="1" id="KW-1133">Transmembrane helix</keyword>
<feature type="transmembrane region" description="Helical" evidence="1">
    <location>
        <begin position="121"/>
        <end position="138"/>
    </location>
</feature>
<reference evidence="3" key="1">
    <citation type="submission" date="2016-10" db="EMBL/GenBank/DDBJ databases">
        <authorList>
            <person name="Varghese N."/>
            <person name="Submissions S."/>
        </authorList>
    </citation>
    <scope>NUCLEOTIDE SEQUENCE [LARGE SCALE GENOMIC DNA]</scope>
    <source>
        <strain evidence="3">DSM 23317</strain>
    </source>
</reference>
<protein>
    <submittedName>
        <fullName evidence="2">Uncharacterized protein</fullName>
    </submittedName>
</protein>
<feature type="transmembrane region" description="Helical" evidence="1">
    <location>
        <begin position="79"/>
        <end position="100"/>
    </location>
</feature>
<accession>A0A1G8VRL8</accession>